<reference evidence="3" key="1">
    <citation type="submission" date="2018-10" db="EMBL/GenBank/DDBJ databases">
        <title>Hidden diversity of soil giant viruses.</title>
        <authorList>
            <person name="Schulz F."/>
            <person name="Alteio L."/>
            <person name="Goudeau D."/>
            <person name="Ryan E.M."/>
            <person name="Malmstrom R.R."/>
            <person name="Blanchard J."/>
            <person name="Woyke T."/>
        </authorList>
    </citation>
    <scope>NUCLEOTIDE SEQUENCE</scope>
    <source>
        <strain evidence="3">HYV1</strain>
    </source>
</reference>
<sequence>MDIHSASELMGQLNNVDGNNVLADVANVKVQSPHVAIAVPVAPSVPVLQKMNQIPKNLSGSVAKGKGGVRRPEVPAVAVAAVAAADYYSIFGFQLSKTTVYIIIAFVVVIGIYYLYKYFASSKEKGPRFKRKPVVSFRQQRIDDEGEPKLGQKKHGGLSKLAAIKEANESAGEIDNEVATNDDQEPDENNDSNKANSGSAGKSDDDDDVAAAEE</sequence>
<feature type="compositionally biased region" description="Basic and acidic residues" evidence="1">
    <location>
        <begin position="140"/>
        <end position="150"/>
    </location>
</feature>
<organism evidence="3">
    <name type="scientific">Hyperionvirus sp</name>
    <dbReference type="NCBI Taxonomy" id="2487770"/>
    <lineage>
        <taxon>Viruses</taxon>
        <taxon>Varidnaviria</taxon>
        <taxon>Bamfordvirae</taxon>
        <taxon>Nucleocytoviricota</taxon>
        <taxon>Megaviricetes</taxon>
        <taxon>Imitervirales</taxon>
        <taxon>Mimiviridae</taxon>
        <taxon>Klosneuvirinae</taxon>
    </lineage>
</organism>
<keyword evidence="2" id="KW-1133">Transmembrane helix</keyword>
<accession>A0A3G5A8I8</accession>
<feature type="region of interest" description="Disordered" evidence="1">
    <location>
        <begin position="170"/>
        <end position="214"/>
    </location>
</feature>
<feature type="compositionally biased region" description="Acidic residues" evidence="1">
    <location>
        <begin position="204"/>
        <end position="214"/>
    </location>
</feature>
<name>A0A3G5A8I8_9VIRU</name>
<feature type="region of interest" description="Disordered" evidence="1">
    <location>
        <begin position="130"/>
        <end position="158"/>
    </location>
</feature>
<dbReference type="EMBL" id="MK072390">
    <property type="protein sequence ID" value="AYV83558.1"/>
    <property type="molecule type" value="Genomic_DNA"/>
</dbReference>
<evidence type="ECO:0000313" key="3">
    <source>
        <dbReference type="EMBL" id="AYV83558.1"/>
    </source>
</evidence>
<proteinExistence type="predicted"/>
<feature type="compositionally biased region" description="Acidic residues" evidence="1">
    <location>
        <begin position="172"/>
        <end position="190"/>
    </location>
</feature>
<protein>
    <submittedName>
        <fullName evidence="3">Uncharacterized protein</fullName>
    </submittedName>
</protein>
<evidence type="ECO:0000256" key="2">
    <source>
        <dbReference type="SAM" id="Phobius"/>
    </source>
</evidence>
<keyword evidence="2" id="KW-0812">Transmembrane</keyword>
<keyword evidence="2" id="KW-0472">Membrane</keyword>
<feature type="transmembrane region" description="Helical" evidence="2">
    <location>
        <begin position="99"/>
        <end position="116"/>
    </location>
</feature>
<evidence type="ECO:0000256" key="1">
    <source>
        <dbReference type="SAM" id="MobiDB-lite"/>
    </source>
</evidence>
<gene>
    <name evidence="3" type="ORF">Hyperionvirus8_42</name>
</gene>